<dbReference type="EMBL" id="BAAAEJ010000003">
    <property type="protein sequence ID" value="GAA0383673.1"/>
    <property type="molecule type" value="Genomic_DNA"/>
</dbReference>
<reference evidence="10 11" key="1">
    <citation type="journal article" date="2019" name="Int. J. Syst. Evol. Microbiol.">
        <title>The Global Catalogue of Microorganisms (GCM) 10K type strain sequencing project: providing services to taxonomists for standard genome sequencing and annotation.</title>
        <authorList>
            <consortium name="The Broad Institute Genomics Platform"/>
            <consortium name="The Broad Institute Genome Sequencing Center for Infectious Disease"/>
            <person name="Wu L."/>
            <person name="Ma J."/>
        </authorList>
    </citation>
    <scope>NUCLEOTIDE SEQUENCE [LARGE SCALE GENOMIC DNA]</scope>
    <source>
        <strain evidence="10 11">JCM 13476</strain>
    </source>
</reference>
<evidence type="ECO:0000313" key="10">
    <source>
        <dbReference type="EMBL" id="GAA0383673.1"/>
    </source>
</evidence>
<evidence type="ECO:0000256" key="3">
    <source>
        <dbReference type="ARBA" id="ARBA00022676"/>
    </source>
</evidence>
<comment type="subcellular location">
    <subcellularLocation>
        <location evidence="1">Cell membrane</location>
        <topology evidence="1">Multi-pass membrane protein</topology>
    </subcellularLocation>
</comment>
<proteinExistence type="predicted"/>
<keyword evidence="6 8" id="KW-1133">Transmembrane helix</keyword>
<evidence type="ECO:0000256" key="5">
    <source>
        <dbReference type="ARBA" id="ARBA00022692"/>
    </source>
</evidence>
<sequence>MLAALLTLLAGLPGLLLLPPLDRDESRFAQATSQMLETGDYVDIRFQDDPRWKKPIGIHWMQAAVVGTISDPADRAIQPYRLPSLFGAMLAAWAVAWLGAATLGNRAGFLAGAILGATFLLSTEAGIAKTDAMLCGLTTLSLAALARIYLATRAGQTPERLHKLLFWAGIGLSILIKGPIGPMVIALTMISLSLWDRNIRWLGKLGWGWGLPLLALMIGPWAIAITIATDGGFWREALGGDLAPKLVGAHESHGAPFGTYLLLAPLLLFPATLMLPAALVIGWQRRSEPLIRFALCWLIPAWIMFELAPTKLVHYTLPTFGALALLMAAALTQPIGRISRWTGAALGLLVAGLLSLLVLYGLTEFGRSTAQTWANITIVCAMMAAAIGGFMLVNRAAITAVLAALVFGIIAHAGLAGTLRQLRPLSVAPQLVKTMESAGIHPAQGRLPGPVAITGFHEPSFVFLTGRETQLTDAAGAAKALAEGRPAIVESRDDAAFRTAMSELGAAGRSVGEVRGHNYSNGDDVRLTVYAPVGHGQAKNSNEAR</sequence>
<evidence type="ECO:0000256" key="1">
    <source>
        <dbReference type="ARBA" id="ARBA00004651"/>
    </source>
</evidence>
<feature type="domain" description="ArnT-like N-terminal" evidence="9">
    <location>
        <begin position="83"/>
        <end position="226"/>
    </location>
</feature>
<protein>
    <submittedName>
        <fullName evidence="10">Phospholipid carrier-dependent glycosyltransferase</fullName>
    </submittedName>
</protein>
<evidence type="ECO:0000259" key="9">
    <source>
        <dbReference type="Pfam" id="PF02366"/>
    </source>
</evidence>
<keyword evidence="11" id="KW-1185">Reference proteome</keyword>
<organism evidence="10 11">
    <name type="scientific">Brevundimonas terrae</name>
    <dbReference type="NCBI Taxonomy" id="363631"/>
    <lineage>
        <taxon>Bacteria</taxon>
        <taxon>Pseudomonadati</taxon>
        <taxon>Pseudomonadota</taxon>
        <taxon>Alphaproteobacteria</taxon>
        <taxon>Caulobacterales</taxon>
        <taxon>Caulobacteraceae</taxon>
        <taxon>Brevundimonas</taxon>
    </lineage>
</organism>
<keyword evidence="4" id="KW-0808">Transferase</keyword>
<feature type="transmembrane region" description="Helical" evidence="8">
    <location>
        <begin position="260"/>
        <end position="283"/>
    </location>
</feature>
<gene>
    <name evidence="10" type="ORF">GCM10009093_08270</name>
</gene>
<evidence type="ECO:0000313" key="11">
    <source>
        <dbReference type="Proteomes" id="UP001500791"/>
    </source>
</evidence>
<evidence type="ECO:0000256" key="6">
    <source>
        <dbReference type="ARBA" id="ARBA00022989"/>
    </source>
</evidence>
<evidence type="ECO:0000256" key="7">
    <source>
        <dbReference type="ARBA" id="ARBA00023136"/>
    </source>
</evidence>
<feature type="transmembrane region" description="Helical" evidence="8">
    <location>
        <begin position="207"/>
        <end position="228"/>
    </location>
</feature>
<feature type="transmembrane region" description="Helical" evidence="8">
    <location>
        <begin position="400"/>
        <end position="419"/>
    </location>
</feature>
<keyword evidence="3" id="KW-0328">Glycosyltransferase</keyword>
<feature type="transmembrane region" description="Helical" evidence="8">
    <location>
        <begin position="343"/>
        <end position="361"/>
    </location>
</feature>
<keyword evidence="2" id="KW-1003">Cell membrane</keyword>
<dbReference type="InterPro" id="IPR050297">
    <property type="entry name" value="LipidA_mod_glycosyltrf_83"/>
</dbReference>
<keyword evidence="7 8" id="KW-0472">Membrane</keyword>
<dbReference type="PANTHER" id="PTHR33908">
    <property type="entry name" value="MANNOSYLTRANSFERASE YKCB-RELATED"/>
    <property type="match status" value="1"/>
</dbReference>
<evidence type="ECO:0000256" key="8">
    <source>
        <dbReference type="SAM" id="Phobius"/>
    </source>
</evidence>
<feature type="transmembrane region" description="Helical" evidence="8">
    <location>
        <begin position="164"/>
        <end position="195"/>
    </location>
</feature>
<comment type="caution">
    <text evidence="10">The sequence shown here is derived from an EMBL/GenBank/DDBJ whole genome shotgun (WGS) entry which is preliminary data.</text>
</comment>
<name>A0ABN0Y5V8_9CAUL</name>
<dbReference type="InterPro" id="IPR003342">
    <property type="entry name" value="ArnT-like_N"/>
</dbReference>
<evidence type="ECO:0000256" key="4">
    <source>
        <dbReference type="ARBA" id="ARBA00022679"/>
    </source>
</evidence>
<dbReference type="Pfam" id="PF02366">
    <property type="entry name" value="PMT"/>
    <property type="match status" value="1"/>
</dbReference>
<dbReference type="PANTHER" id="PTHR33908:SF3">
    <property type="entry name" value="UNDECAPRENYL PHOSPHATE-ALPHA-4-AMINO-4-DEOXY-L-ARABINOSE ARABINOSYL TRANSFERASE"/>
    <property type="match status" value="1"/>
</dbReference>
<evidence type="ECO:0000256" key="2">
    <source>
        <dbReference type="ARBA" id="ARBA00022475"/>
    </source>
</evidence>
<feature type="transmembrane region" description="Helical" evidence="8">
    <location>
        <begin position="313"/>
        <end position="331"/>
    </location>
</feature>
<keyword evidence="5 8" id="KW-0812">Transmembrane</keyword>
<feature type="transmembrane region" description="Helical" evidence="8">
    <location>
        <begin position="373"/>
        <end position="393"/>
    </location>
</feature>
<feature type="transmembrane region" description="Helical" evidence="8">
    <location>
        <begin position="133"/>
        <end position="152"/>
    </location>
</feature>
<dbReference type="Proteomes" id="UP001500791">
    <property type="component" value="Unassembled WGS sequence"/>
</dbReference>
<accession>A0ABN0Y5V8</accession>
<feature type="transmembrane region" description="Helical" evidence="8">
    <location>
        <begin position="90"/>
        <end position="121"/>
    </location>
</feature>
<feature type="transmembrane region" description="Helical" evidence="8">
    <location>
        <begin position="290"/>
        <end position="307"/>
    </location>
</feature>